<dbReference type="Proteomes" id="UP001234989">
    <property type="component" value="Chromosome 4"/>
</dbReference>
<dbReference type="AlphaFoldDB" id="A0AAF0TRT4"/>
<keyword evidence="2" id="KW-1185">Reference proteome</keyword>
<sequence>MGDPSLIAPTENIGIKENLSYEEVPVPILDHQVRKMRPKEVASVKVQILSIQITLRSVPDLQFSSISGLAWGHL</sequence>
<evidence type="ECO:0000313" key="2">
    <source>
        <dbReference type="Proteomes" id="UP001234989"/>
    </source>
</evidence>
<proteinExistence type="predicted"/>
<evidence type="ECO:0000313" key="1">
    <source>
        <dbReference type="EMBL" id="WMV24068.1"/>
    </source>
</evidence>
<organism evidence="1 2">
    <name type="scientific">Solanum verrucosum</name>
    <dbReference type="NCBI Taxonomy" id="315347"/>
    <lineage>
        <taxon>Eukaryota</taxon>
        <taxon>Viridiplantae</taxon>
        <taxon>Streptophyta</taxon>
        <taxon>Embryophyta</taxon>
        <taxon>Tracheophyta</taxon>
        <taxon>Spermatophyta</taxon>
        <taxon>Magnoliopsida</taxon>
        <taxon>eudicotyledons</taxon>
        <taxon>Gunneridae</taxon>
        <taxon>Pentapetalae</taxon>
        <taxon>asterids</taxon>
        <taxon>lamiids</taxon>
        <taxon>Solanales</taxon>
        <taxon>Solanaceae</taxon>
        <taxon>Solanoideae</taxon>
        <taxon>Solaneae</taxon>
        <taxon>Solanum</taxon>
    </lineage>
</organism>
<dbReference type="PANTHER" id="PTHR46148">
    <property type="entry name" value="CHROMO DOMAIN-CONTAINING PROTEIN"/>
    <property type="match status" value="1"/>
</dbReference>
<gene>
    <name evidence="1" type="ORF">MTR67_017453</name>
</gene>
<accession>A0AAF0TRT4</accession>
<name>A0AAF0TRT4_SOLVR</name>
<dbReference type="EMBL" id="CP133615">
    <property type="protein sequence ID" value="WMV24068.1"/>
    <property type="molecule type" value="Genomic_DNA"/>
</dbReference>
<protein>
    <submittedName>
        <fullName evidence="1">Uncharacterized protein</fullName>
    </submittedName>
</protein>
<dbReference type="PANTHER" id="PTHR46148:SF56">
    <property type="entry name" value="RETROTRANSPOSON PROTEIN"/>
    <property type="match status" value="1"/>
</dbReference>
<reference evidence="1" key="1">
    <citation type="submission" date="2023-08" db="EMBL/GenBank/DDBJ databases">
        <title>A de novo genome assembly of Solanum verrucosum Schlechtendal, a Mexican diploid species geographically isolated from the other diploid A-genome species in potato relatives.</title>
        <authorList>
            <person name="Hosaka K."/>
        </authorList>
    </citation>
    <scope>NUCLEOTIDE SEQUENCE</scope>
    <source>
        <tissue evidence="1">Young leaves</tissue>
    </source>
</reference>